<protein>
    <recommendedName>
        <fullName evidence="3">Antibiotic biosynthesis monooxygenase</fullName>
    </recommendedName>
</protein>
<name>A0A543ES97_9MICO</name>
<keyword evidence="2" id="KW-1185">Reference proteome</keyword>
<evidence type="ECO:0008006" key="3">
    <source>
        <dbReference type="Google" id="ProtNLM"/>
    </source>
</evidence>
<dbReference type="AlphaFoldDB" id="A0A543ES97"/>
<evidence type="ECO:0000313" key="1">
    <source>
        <dbReference type="EMBL" id="TQM24458.1"/>
    </source>
</evidence>
<dbReference type="Proteomes" id="UP000320235">
    <property type="component" value="Unassembled WGS sequence"/>
</dbReference>
<comment type="caution">
    <text evidence="1">The sequence shown here is derived from an EMBL/GenBank/DDBJ whole genome shotgun (WGS) entry which is preliminary data.</text>
</comment>
<accession>A0A543ES97</accession>
<proteinExistence type="predicted"/>
<organism evidence="1 2">
    <name type="scientific">Microbacterium kyungheense</name>
    <dbReference type="NCBI Taxonomy" id="1263636"/>
    <lineage>
        <taxon>Bacteria</taxon>
        <taxon>Bacillati</taxon>
        <taxon>Actinomycetota</taxon>
        <taxon>Actinomycetes</taxon>
        <taxon>Micrococcales</taxon>
        <taxon>Microbacteriaceae</taxon>
        <taxon>Microbacterium</taxon>
    </lineage>
</organism>
<dbReference type="OrthoDB" id="255603at2"/>
<dbReference type="RefSeq" id="WP_141895591.1">
    <property type="nucleotide sequence ID" value="NZ_BAABLH010000006.1"/>
</dbReference>
<dbReference type="EMBL" id="VFPE01000004">
    <property type="protein sequence ID" value="TQM24458.1"/>
    <property type="molecule type" value="Genomic_DNA"/>
</dbReference>
<gene>
    <name evidence="1" type="ORF">FB391_2974</name>
</gene>
<evidence type="ECO:0000313" key="2">
    <source>
        <dbReference type="Proteomes" id="UP000320235"/>
    </source>
</evidence>
<reference evidence="1 2" key="1">
    <citation type="submission" date="2019-06" db="EMBL/GenBank/DDBJ databases">
        <title>Sequencing the genomes of 1000 actinobacteria strains.</title>
        <authorList>
            <person name="Klenk H.-P."/>
        </authorList>
    </citation>
    <scope>NUCLEOTIDE SEQUENCE [LARGE SCALE GENOMIC DNA]</scope>
    <source>
        <strain evidence="1 2">DSM 105492</strain>
    </source>
</reference>
<sequence length="96" mass="10601">MATVRTHRYTVETGSLATMLEHRTNLIDGIRSANPTFAEATLIKLDDGSYLDIWRWESAEDMQRASQVAASIPLVGATLSLTADHSVLDGEVLDRR</sequence>